<evidence type="ECO:0000313" key="2">
    <source>
        <dbReference type="Proteomes" id="UP000316726"/>
    </source>
</evidence>
<evidence type="ECO:0008006" key="3">
    <source>
        <dbReference type="Google" id="ProtNLM"/>
    </source>
</evidence>
<name>A0A5B8MMN5_9CHLO</name>
<reference evidence="1 2" key="1">
    <citation type="submission" date="2018-07" db="EMBL/GenBank/DDBJ databases">
        <title>The complete nuclear genome of the prasinophyte Chloropicon primus (CCMP1205).</title>
        <authorList>
            <person name="Pombert J.-F."/>
            <person name="Otis C."/>
            <person name="Turmel M."/>
            <person name="Lemieux C."/>
        </authorList>
    </citation>
    <scope>NUCLEOTIDE SEQUENCE [LARGE SCALE GENOMIC DNA]</scope>
    <source>
        <strain evidence="1 2">CCMP1205</strain>
    </source>
</reference>
<organism evidence="1 2">
    <name type="scientific">Chloropicon primus</name>
    <dbReference type="NCBI Taxonomy" id="1764295"/>
    <lineage>
        <taxon>Eukaryota</taxon>
        <taxon>Viridiplantae</taxon>
        <taxon>Chlorophyta</taxon>
        <taxon>Chloropicophyceae</taxon>
        <taxon>Chloropicales</taxon>
        <taxon>Chloropicaceae</taxon>
        <taxon>Chloropicon</taxon>
    </lineage>
</organism>
<dbReference type="EMBL" id="CP031039">
    <property type="protein sequence ID" value="QDZ21551.1"/>
    <property type="molecule type" value="Genomic_DNA"/>
</dbReference>
<protein>
    <recommendedName>
        <fullName evidence="3">RRM domain-containing protein</fullName>
    </recommendedName>
</protein>
<sequence length="138" mass="14628">MGSGGGQVVGLLGLPLDCTDEKLRDKLGQLLQEGGGATRALRRVAVEKNAVGLCETGAAVVAFDAEDDDLAEWLSKKVAAASGSGGFFTNVRCLGGRSWEDSVAPTASARINALSLEQHLKNLQEVERDFKDFENNSY</sequence>
<dbReference type="Proteomes" id="UP000316726">
    <property type="component" value="Chromosome 6"/>
</dbReference>
<accession>A0A5B8MMN5</accession>
<gene>
    <name evidence="1" type="ORF">A3770_06p40690</name>
</gene>
<dbReference type="AlphaFoldDB" id="A0A5B8MMN5"/>
<keyword evidence="2" id="KW-1185">Reference proteome</keyword>
<proteinExistence type="predicted"/>
<evidence type="ECO:0000313" key="1">
    <source>
        <dbReference type="EMBL" id="QDZ21551.1"/>
    </source>
</evidence>